<organism evidence="6 7">
    <name type="scientific">Fictibacillus phosphorivorans</name>
    <dbReference type="NCBI Taxonomy" id="1221500"/>
    <lineage>
        <taxon>Bacteria</taxon>
        <taxon>Bacillati</taxon>
        <taxon>Bacillota</taxon>
        <taxon>Bacilli</taxon>
        <taxon>Bacillales</taxon>
        <taxon>Fictibacillaceae</taxon>
        <taxon>Fictibacillus</taxon>
    </lineage>
</organism>
<evidence type="ECO:0000256" key="1">
    <source>
        <dbReference type="ARBA" id="ARBA00009437"/>
    </source>
</evidence>
<dbReference type="SUPFAM" id="SSF46785">
    <property type="entry name" value="Winged helix' DNA-binding domain"/>
    <property type="match status" value="1"/>
</dbReference>
<dbReference type="AlphaFoldDB" id="A0A160IPY4"/>
<dbReference type="Pfam" id="PF03466">
    <property type="entry name" value="LysR_substrate"/>
    <property type="match status" value="1"/>
</dbReference>
<dbReference type="GO" id="GO:0000976">
    <property type="term" value="F:transcription cis-regulatory region binding"/>
    <property type="evidence" value="ECO:0007669"/>
    <property type="project" value="TreeGrafter"/>
</dbReference>
<dbReference type="Pfam" id="PF00126">
    <property type="entry name" value="HTH_1"/>
    <property type="match status" value="1"/>
</dbReference>
<sequence length="299" mass="34243">MNLEQMKYIVEVAKESSITKAADKLHLSPSAISQSITQLEKEFGVTIFTRSRQGTIPTTDGKFIVSKAYEILKKMQELHEELADKQNAKKHVLKVGCAPALMYIVYDAFLLFHEQFPETNVMIREIDQDHILEEMKNGHIDIGLSPFTDYEVSNLQHEKGVDYELLYTGHVCVCAGKKSSLYYKDFLTPDELSDEKLVIYNSKGGMSFNDKYVKNEQILFSSNNIEVMRSAILDGHAFSFVFNFTFKNNADVKNGNLAIIPFKQPDLIYQDFWTLYPITKGLSVEAKEFKDKVKYLLDQ</sequence>
<accession>A0A160IPY4</accession>
<name>A0A160IPY4_9BACL</name>
<dbReference type="InterPro" id="IPR036390">
    <property type="entry name" value="WH_DNA-bd_sf"/>
</dbReference>
<dbReference type="STRING" id="1221500.ABE65_017555"/>
<evidence type="ECO:0000256" key="2">
    <source>
        <dbReference type="ARBA" id="ARBA00023015"/>
    </source>
</evidence>
<protein>
    <recommendedName>
        <fullName evidence="5">HTH lysR-type domain-containing protein</fullName>
    </recommendedName>
</protein>
<dbReference type="SUPFAM" id="SSF53850">
    <property type="entry name" value="Periplasmic binding protein-like II"/>
    <property type="match status" value="1"/>
</dbReference>
<reference evidence="6 7" key="1">
    <citation type="submission" date="2016-04" db="EMBL/GenBank/DDBJ databases">
        <title>Complete genome sequence of Fictibacillus phosphorivorans G25-29, a strain toxic to nematodes.</title>
        <authorList>
            <person name="Zheng Z."/>
        </authorList>
    </citation>
    <scope>NUCLEOTIDE SEQUENCE [LARGE SCALE GENOMIC DNA]</scope>
    <source>
        <strain evidence="6 7">G25-29</strain>
    </source>
</reference>
<dbReference type="CDD" id="cd05466">
    <property type="entry name" value="PBP2_LTTR_substrate"/>
    <property type="match status" value="1"/>
</dbReference>
<dbReference type="FunFam" id="1.10.10.10:FF:000001">
    <property type="entry name" value="LysR family transcriptional regulator"/>
    <property type="match status" value="1"/>
</dbReference>
<evidence type="ECO:0000313" key="7">
    <source>
        <dbReference type="Proteomes" id="UP000076623"/>
    </source>
</evidence>
<keyword evidence="3" id="KW-0238">DNA-binding</keyword>
<dbReference type="PRINTS" id="PR00039">
    <property type="entry name" value="HTHLYSR"/>
</dbReference>
<keyword evidence="7" id="KW-1185">Reference proteome</keyword>
<evidence type="ECO:0000256" key="3">
    <source>
        <dbReference type="ARBA" id="ARBA00023125"/>
    </source>
</evidence>
<keyword evidence="4" id="KW-0804">Transcription</keyword>
<dbReference type="Gene3D" id="3.40.190.10">
    <property type="entry name" value="Periplasmic binding protein-like II"/>
    <property type="match status" value="2"/>
</dbReference>
<evidence type="ECO:0000259" key="5">
    <source>
        <dbReference type="PROSITE" id="PS50931"/>
    </source>
</evidence>
<keyword evidence="2" id="KW-0805">Transcription regulation</keyword>
<dbReference type="Gene3D" id="1.10.10.10">
    <property type="entry name" value="Winged helix-like DNA-binding domain superfamily/Winged helix DNA-binding domain"/>
    <property type="match status" value="1"/>
</dbReference>
<dbReference type="InterPro" id="IPR005119">
    <property type="entry name" value="LysR_subst-bd"/>
</dbReference>
<dbReference type="GO" id="GO:0003700">
    <property type="term" value="F:DNA-binding transcription factor activity"/>
    <property type="evidence" value="ECO:0007669"/>
    <property type="project" value="InterPro"/>
</dbReference>
<dbReference type="Proteomes" id="UP000076623">
    <property type="component" value="Chromosome"/>
</dbReference>
<evidence type="ECO:0000313" key="6">
    <source>
        <dbReference type="EMBL" id="ANC78508.1"/>
    </source>
</evidence>
<dbReference type="PANTHER" id="PTHR30126:SF40">
    <property type="entry name" value="HTH-TYPE TRANSCRIPTIONAL REGULATOR GLTR"/>
    <property type="match status" value="1"/>
</dbReference>
<gene>
    <name evidence="6" type="ORF">ABE65_017555</name>
</gene>
<comment type="similarity">
    <text evidence="1">Belongs to the LysR transcriptional regulatory family.</text>
</comment>
<proteinExistence type="inferred from homology"/>
<feature type="domain" description="HTH lysR-type" evidence="5">
    <location>
        <begin position="1"/>
        <end position="58"/>
    </location>
</feature>
<dbReference type="RefSeq" id="WP_066397751.1">
    <property type="nucleotide sequence ID" value="NZ_CP015378.1"/>
</dbReference>
<dbReference type="KEGG" id="fpn:ABE65_017555"/>
<dbReference type="InterPro" id="IPR036388">
    <property type="entry name" value="WH-like_DNA-bd_sf"/>
</dbReference>
<evidence type="ECO:0000256" key="4">
    <source>
        <dbReference type="ARBA" id="ARBA00023163"/>
    </source>
</evidence>
<dbReference type="InterPro" id="IPR000847">
    <property type="entry name" value="LysR_HTH_N"/>
</dbReference>
<dbReference type="PANTHER" id="PTHR30126">
    <property type="entry name" value="HTH-TYPE TRANSCRIPTIONAL REGULATOR"/>
    <property type="match status" value="1"/>
</dbReference>
<dbReference type="EMBL" id="CP015378">
    <property type="protein sequence ID" value="ANC78508.1"/>
    <property type="molecule type" value="Genomic_DNA"/>
</dbReference>
<dbReference type="PROSITE" id="PS50931">
    <property type="entry name" value="HTH_LYSR"/>
    <property type="match status" value="1"/>
</dbReference>